<organism evidence="3 4">
    <name type="scientific">Streptomyces crystallinus</name>
    <dbReference type="NCBI Taxonomy" id="68191"/>
    <lineage>
        <taxon>Bacteria</taxon>
        <taxon>Bacillati</taxon>
        <taxon>Actinomycetota</taxon>
        <taxon>Actinomycetes</taxon>
        <taxon>Kitasatosporales</taxon>
        <taxon>Streptomycetaceae</taxon>
        <taxon>Streptomyces</taxon>
    </lineage>
</organism>
<keyword evidence="4" id="KW-1185">Reference proteome</keyword>
<feature type="region of interest" description="Disordered" evidence="1">
    <location>
        <begin position="32"/>
        <end position="79"/>
    </location>
</feature>
<accession>A0ABN1FA10</accession>
<gene>
    <name evidence="3" type="ORF">GCM10010394_14010</name>
</gene>
<comment type="caution">
    <text evidence="3">The sequence shown here is derived from an EMBL/GenBank/DDBJ whole genome shotgun (WGS) entry which is preliminary data.</text>
</comment>
<dbReference type="EMBL" id="BAAACA010000007">
    <property type="protein sequence ID" value="GAA0586175.1"/>
    <property type="molecule type" value="Genomic_DNA"/>
</dbReference>
<sequence length="351" mass="36495">MELVTGMGLVARAAARVGAVVRGRGGGRPGIAVRGRGRGWGSAGSAVPGEGGGGHGVVAPGRGRGRGRAGVAVRGSGRPGVAVRCPGPAGRRRGGSAVRGFLSLAMAMTLGLMLVPAAHAGGPTSVLIVSPESEQTAARYHSDADYSALMTLLGEPGQGVKERPPSLDAAMHSRQTNVTWMVHDMSPWRLDRVFTSDDSNTVWIHTAADLPRTFNGCWHRAKRPAELRALLRKLGVTGPVTGQGSPGVAPQQWTTPPAEPEDTPAPEAEGGRAEEAARTGLSASTDSTSAGWWWALPGLIVGAALALLIRPWATRLPATVTASWRARDDGPRQELRDMPDRDDPDRPSGGT</sequence>
<proteinExistence type="predicted"/>
<keyword evidence="2" id="KW-1133">Transmembrane helix</keyword>
<feature type="region of interest" description="Disordered" evidence="1">
    <location>
        <begin position="238"/>
        <end position="285"/>
    </location>
</feature>
<evidence type="ECO:0000313" key="3">
    <source>
        <dbReference type="EMBL" id="GAA0586175.1"/>
    </source>
</evidence>
<keyword evidence="2" id="KW-0812">Transmembrane</keyword>
<name>A0ABN1FA10_9ACTN</name>
<feature type="transmembrane region" description="Helical" evidence="2">
    <location>
        <begin position="291"/>
        <end position="309"/>
    </location>
</feature>
<evidence type="ECO:0000313" key="4">
    <source>
        <dbReference type="Proteomes" id="UP001500668"/>
    </source>
</evidence>
<feature type="compositionally biased region" description="Low complexity" evidence="1">
    <location>
        <begin position="69"/>
        <end position="79"/>
    </location>
</feature>
<evidence type="ECO:0000256" key="2">
    <source>
        <dbReference type="SAM" id="Phobius"/>
    </source>
</evidence>
<dbReference type="Proteomes" id="UP001500668">
    <property type="component" value="Unassembled WGS sequence"/>
</dbReference>
<feature type="region of interest" description="Disordered" evidence="1">
    <location>
        <begin position="325"/>
        <end position="351"/>
    </location>
</feature>
<reference evidence="3 4" key="1">
    <citation type="journal article" date="2019" name="Int. J. Syst. Evol. Microbiol.">
        <title>The Global Catalogue of Microorganisms (GCM) 10K type strain sequencing project: providing services to taxonomists for standard genome sequencing and annotation.</title>
        <authorList>
            <consortium name="The Broad Institute Genomics Platform"/>
            <consortium name="The Broad Institute Genome Sequencing Center for Infectious Disease"/>
            <person name="Wu L."/>
            <person name="Ma J."/>
        </authorList>
    </citation>
    <scope>NUCLEOTIDE SEQUENCE [LARGE SCALE GENOMIC DNA]</scope>
    <source>
        <strain evidence="3 4">JCM 5067</strain>
    </source>
</reference>
<protein>
    <submittedName>
        <fullName evidence="3">Uncharacterized protein</fullName>
    </submittedName>
</protein>
<evidence type="ECO:0000256" key="1">
    <source>
        <dbReference type="SAM" id="MobiDB-lite"/>
    </source>
</evidence>
<keyword evidence="2" id="KW-0472">Membrane</keyword>